<dbReference type="EC" id="2.7.4.3" evidence="2"/>
<keyword evidence="3" id="KW-0808">Transferase</keyword>
<sequence length="138" mass="15290">MVVKIKATFAKSNLSIDDEEQVLQKCVTFCINFKFSPLDLISSWEVYFLNRKVCDGLQEANGSLTAEKKVTVVFVWGGPRSRKGIQCANIVQHYGFTHLSAGDLLHAEIKSAIKTLGSAKVVSVRSDAFAAFKKYNNL</sequence>
<dbReference type="GO" id="GO:0004017">
    <property type="term" value="F:AMP kinase activity"/>
    <property type="evidence" value="ECO:0007669"/>
    <property type="project" value="UniProtKB-EC"/>
</dbReference>
<protein>
    <recommendedName>
        <fullName evidence="2">adenylate kinase</fullName>
        <ecNumber evidence="2">2.7.4.3</ecNumber>
    </recommendedName>
    <alternativeName>
        <fullName evidence="6">ATP:AMP phosphotransferase</fullName>
    </alternativeName>
</protein>
<name>A0AAN8UCM4_9MAGN</name>
<evidence type="ECO:0000256" key="5">
    <source>
        <dbReference type="ARBA" id="ARBA00022777"/>
    </source>
</evidence>
<dbReference type="GO" id="GO:0005524">
    <property type="term" value="F:ATP binding"/>
    <property type="evidence" value="ECO:0007669"/>
    <property type="project" value="InterPro"/>
</dbReference>
<keyword evidence="8" id="KW-1185">Reference proteome</keyword>
<evidence type="ECO:0000256" key="1">
    <source>
        <dbReference type="ARBA" id="ARBA00007220"/>
    </source>
</evidence>
<evidence type="ECO:0000256" key="3">
    <source>
        <dbReference type="ARBA" id="ARBA00022679"/>
    </source>
</evidence>
<dbReference type="Gene3D" id="3.40.50.300">
    <property type="entry name" value="P-loop containing nucleotide triphosphate hydrolases"/>
    <property type="match status" value="1"/>
</dbReference>
<dbReference type="EMBL" id="JBAMMX010000026">
    <property type="protein sequence ID" value="KAK6914393.1"/>
    <property type="molecule type" value="Genomic_DNA"/>
</dbReference>
<dbReference type="Pfam" id="PF00406">
    <property type="entry name" value="ADK"/>
    <property type="match status" value="1"/>
</dbReference>
<evidence type="ECO:0000256" key="6">
    <source>
        <dbReference type="ARBA" id="ARBA00031517"/>
    </source>
</evidence>
<dbReference type="PANTHER" id="PTHR23359">
    <property type="entry name" value="NUCLEOTIDE KINASE"/>
    <property type="match status" value="1"/>
</dbReference>
<comment type="similarity">
    <text evidence="1">Belongs to the adenylate kinase family.</text>
</comment>
<accession>A0AAN8UCM4</accession>
<evidence type="ECO:0000256" key="4">
    <source>
        <dbReference type="ARBA" id="ARBA00022741"/>
    </source>
</evidence>
<dbReference type="InterPro" id="IPR027417">
    <property type="entry name" value="P-loop_NTPase"/>
</dbReference>
<evidence type="ECO:0000313" key="7">
    <source>
        <dbReference type="EMBL" id="KAK6914393.1"/>
    </source>
</evidence>
<comment type="caution">
    <text evidence="7">The sequence shown here is derived from an EMBL/GenBank/DDBJ whole genome shotgun (WGS) entry which is preliminary data.</text>
</comment>
<dbReference type="Proteomes" id="UP001370490">
    <property type="component" value="Unassembled WGS sequence"/>
</dbReference>
<dbReference type="InterPro" id="IPR000850">
    <property type="entry name" value="Adenylat/UMP-CMP_kin"/>
</dbReference>
<keyword evidence="5" id="KW-0418">Kinase</keyword>
<keyword evidence="4" id="KW-0547">Nucleotide-binding</keyword>
<gene>
    <name evidence="7" type="ORF">RJ641_021714</name>
</gene>
<organism evidence="7 8">
    <name type="scientific">Dillenia turbinata</name>
    <dbReference type="NCBI Taxonomy" id="194707"/>
    <lineage>
        <taxon>Eukaryota</taxon>
        <taxon>Viridiplantae</taxon>
        <taxon>Streptophyta</taxon>
        <taxon>Embryophyta</taxon>
        <taxon>Tracheophyta</taxon>
        <taxon>Spermatophyta</taxon>
        <taxon>Magnoliopsida</taxon>
        <taxon>eudicotyledons</taxon>
        <taxon>Gunneridae</taxon>
        <taxon>Pentapetalae</taxon>
        <taxon>Dilleniales</taxon>
        <taxon>Dilleniaceae</taxon>
        <taxon>Dillenia</taxon>
    </lineage>
</organism>
<reference evidence="7 8" key="1">
    <citation type="submission" date="2023-12" db="EMBL/GenBank/DDBJ databases">
        <title>A high-quality genome assembly for Dillenia turbinata (Dilleniales).</title>
        <authorList>
            <person name="Chanderbali A."/>
        </authorList>
    </citation>
    <scope>NUCLEOTIDE SEQUENCE [LARGE SCALE GENOMIC DNA]</scope>
    <source>
        <strain evidence="7">LSX21</strain>
        <tissue evidence="7">Leaf</tissue>
    </source>
</reference>
<evidence type="ECO:0000256" key="2">
    <source>
        <dbReference type="ARBA" id="ARBA00012955"/>
    </source>
</evidence>
<dbReference type="AlphaFoldDB" id="A0AAN8UCM4"/>
<evidence type="ECO:0000313" key="8">
    <source>
        <dbReference type="Proteomes" id="UP001370490"/>
    </source>
</evidence>
<proteinExistence type="inferred from homology"/>